<dbReference type="VEuPathDB" id="FungiDB:FOXG_18634"/>
<proteinExistence type="predicted"/>
<dbReference type="AlphaFoldDB" id="A0A0J9UM67"/>
<name>A0A0J9UM67_FUSO4</name>
<accession>A0A0J9UM67</accession>
<evidence type="ECO:0000313" key="2">
    <source>
        <dbReference type="EMBL" id="KNB00013.1"/>
    </source>
</evidence>
<protein>
    <submittedName>
        <fullName evidence="2">Uncharacterized protein</fullName>
    </submittedName>
</protein>
<dbReference type="Proteomes" id="UP000009097">
    <property type="component" value="Unassembled WGS sequence"/>
</dbReference>
<feature type="region of interest" description="Disordered" evidence="1">
    <location>
        <begin position="85"/>
        <end position="105"/>
    </location>
</feature>
<dbReference type="KEGG" id="fox:FOXG_18634"/>
<evidence type="ECO:0000313" key="3">
    <source>
        <dbReference type="Proteomes" id="UP000009097"/>
    </source>
</evidence>
<dbReference type="GeneID" id="28959340"/>
<organism evidence="2 3">
    <name type="scientific">Fusarium oxysporum f. sp. lycopersici (strain 4287 / CBS 123668 / FGSC 9935 / NRRL 34936)</name>
    <name type="common">Fusarium vascular wilt of tomato</name>
    <dbReference type="NCBI Taxonomy" id="426428"/>
    <lineage>
        <taxon>Eukaryota</taxon>
        <taxon>Fungi</taxon>
        <taxon>Dikarya</taxon>
        <taxon>Ascomycota</taxon>
        <taxon>Pezizomycotina</taxon>
        <taxon>Sordariomycetes</taxon>
        <taxon>Hypocreomycetidae</taxon>
        <taxon>Hypocreales</taxon>
        <taxon>Nectriaceae</taxon>
        <taxon>Fusarium</taxon>
        <taxon>Fusarium oxysporum species complex</taxon>
    </lineage>
</organism>
<reference evidence="2" key="1">
    <citation type="submission" date="2007-04" db="EMBL/GenBank/DDBJ databases">
        <authorList>
            <consortium name="The Broad Institute Genome Sequencing Platform"/>
            <person name="Birren B."/>
            <person name="Lander E."/>
            <person name="Galagan J."/>
            <person name="Nusbaum C."/>
            <person name="Devon K."/>
            <person name="Ma L.-J."/>
            <person name="Jaffe D."/>
            <person name="Butler J."/>
            <person name="Alvarez P."/>
            <person name="Gnerre S."/>
            <person name="Grabherr M."/>
            <person name="Kleber M."/>
            <person name="Mauceli E."/>
            <person name="Brockman W."/>
            <person name="MacCallum I.A."/>
            <person name="Young S."/>
            <person name="LaButti K."/>
            <person name="DeCaprio D."/>
            <person name="Crawford M."/>
            <person name="Koehrsen M."/>
            <person name="Engels R."/>
            <person name="Montgomery P."/>
            <person name="Pearson M."/>
            <person name="Howarth C."/>
            <person name="Larson L."/>
            <person name="White J."/>
            <person name="O'Leary S."/>
            <person name="Kodira C."/>
            <person name="Zeng Q."/>
            <person name="Yandava C."/>
            <person name="Alvarado L."/>
            <person name="Kistler C."/>
            <person name="Shim W.-B."/>
            <person name="Kang S."/>
            <person name="Woloshuk C."/>
        </authorList>
    </citation>
    <scope>NUCLEOTIDE SEQUENCE</scope>
    <source>
        <strain evidence="2">4287</strain>
    </source>
</reference>
<reference evidence="2" key="2">
    <citation type="journal article" date="2010" name="Nature">
        <title>Comparative genomics reveals mobile pathogenicity chromosomes in Fusarium.</title>
        <authorList>
            <person name="Ma L.J."/>
            <person name="van der Does H.C."/>
            <person name="Borkovich K.A."/>
            <person name="Coleman J.J."/>
            <person name="Daboussi M.J."/>
            <person name="Di Pietro A."/>
            <person name="Dufresne M."/>
            <person name="Freitag M."/>
            <person name="Grabherr M."/>
            <person name="Henrissat B."/>
            <person name="Houterman P.M."/>
            <person name="Kang S."/>
            <person name="Shim W.B."/>
            <person name="Woloshuk C."/>
            <person name="Xie X."/>
            <person name="Xu J.R."/>
            <person name="Antoniw J."/>
            <person name="Baker S.E."/>
            <person name="Bluhm B.H."/>
            <person name="Breakspear A."/>
            <person name="Brown D.W."/>
            <person name="Butchko R.A."/>
            <person name="Chapman S."/>
            <person name="Coulson R."/>
            <person name="Coutinho P.M."/>
            <person name="Danchin E.G."/>
            <person name="Diener A."/>
            <person name="Gale L.R."/>
            <person name="Gardiner D.M."/>
            <person name="Goff S."/>
            <person name="Hammond-Kosack K.E."/>
            <person name="Hilburn K."/>
            <person name="Hua-Van A."/>
            <person name="Jonkers W."/>
            <person name="Kazan K."/>
            <person name="Kodira C.D."/>
            <person name="Koehrsen M."/>
            <person name="Kumar L."/>
            <person name="Lee Y.H."/>
            <person name="Li L."/>
            <person name="Manners J.M."/>
            <person name="Miranda-Saavedra D."/>
            <person name="Mukherjee M."/>
            <person name="Park G."/>
            <person name="Park J."/>
            <person name="Park S.Y."/>
            <person name="Proctor R.H."/>
            <person name="Regev A."/>
            <person name="Ruiz-Roldan M.C."/>
            <person name="Sain D."/>
            <person name="Sakthikumar S."/>
            <person name="Sykes S."/>
            <person name="Schwartz D.C."/>
            <person name="Turgeon B.G."/>
            <person name="Wapinski I."/>
            <person name="Yoder O."/>
            <person name="Young S."/>
            <person name="Zeng Q."/>
            <person name="Zhou S."/>
            <person name="Galagan J."/>
            <person name="Cuomo C.A."/>
            <person name="Kistler H.C."/>
            <person name="Rep M."/>
        </authorList>
    </citation>
    <scope>NUCLEOTIDE SEQUENCE [LARGE SCALE GENOMIC DNA]</scope>
    <source>
        <strain evidence="2">4287</strain>
    </source>
</reference>
<gene>
    <name evidence="2" type="ORF">FOXG_18634</name>
</gene>
<dbReference type="RefSeq" id="XP_018238058.1">
    <property type="nucleotide sequence ID" value="XM_018398771.1"/>
</dbReference>
<evidence type="ECO:0000256" key="1">
    <source>
        <dbReference type="SAM" id="MobiDB-lite"/>
    </source>
</evidence>
<sequence length="105" mass="11787">MDPLPFLFSPSIEIISYWSQELVCCNLLQASQPFTTFGYHHYMHLNSDPINGQSVTGLPVNYEYSVISSTRTNCGFSSITQNRLVKPPSSTSKHRLISSKMPKST</sequence>
<dbReference type="EMBL" id="DS231699">
    <property type="protein sequence ID" value="KNB00013.1"/>
    <property type="molecule type" value="Genomic_DNA"/>
</dbReference>